<name>A0A0D8HLN0_9ACTN</name>
<feature type="transmembrane region" description="Helical" evidence="1">
    <location>
        <begin position="99"/>
        <end position="117"/>
    </location>
</feature>
<gene>
    <name evidence="2" type="ORF">AXFE_10980</name>
</gene>
<evidence type="ECO:0000313" key="2">
    <source>
        <dbReference type="EMBL" id="KJF18001.1"/>
    </source>
</evidence>
<dbReference type="OrthoDB" id="5242431at2"/>
<dbReference type="STRING" id="1280514.AXFE_10980"/>
<dbReference type="Proteomes" id="UP000032360">
    <property type="component" value="Unassembled WGS sequence"/>
</dbReference>
<dbReference type="AlphaFoldDB" id="A0A0D8HLN0"/>
<dbReference type="RefSeq" id="WP_052604872.1">
    <property type="nucleotide sequence ID" value="NZ_JXYS01000026.1"/>
</dbReference>
<proteinExistence type="predicted"/>
<sequence>MQMDEHLKFKESLGGYVIEGPGSNPELEDHLMSCTECQSEIGEIRSTIAIIRRSHSATPASVALIVPPRAIEERSSKVDRDLALVEISKLRRSNRNMRYGAIAASIVAVVSLSTLALRPKAPSYLATVTSSPSSMVVNLVSNNKAASPVGTIVAEPRGWGSQLVLTVDGLKAGKTYQIVVESGKVQDGAGSYMVPKAGTLHVITASSIRTPMITAIKIIANNGSTYAKSL</sequence>
<keyword evidence="1" id="KW-0812">Transmembrane</keyword>
<evidence type="ECO:0000256" key="1">
    <source>
        <dbReference type="SAM" id="Phobius"/>
    </source>
</evidence>
<evidence type="ECO:0000313" key="3">
    <source>
        <dbReference type="Proteomes" id="UP000032360"/>
    </source>
</evidence>
<comment type="caution">
    <text evidence="2">The sequence shown here is derived from an EMBL/GenBank/DDBJ whole genome shotgun (WGS) entry which is preliminary data.</text>
</comment>
<accession>A0A0D8HLN0</accession>
<evidence type="ECO:0008006" key="4">
    <source>
        <dbReference type="Google" id="ProtNLM"/>
    </source>
</evidence>
<keyword evidence="1" id="KW-1133">Transmembrane helix</keyword>
<reference evidence="2 3" key="1">
    <citation type="submission" date="2015-01" db="EMBL/GenBank/DDBJ databases">
        <title>Draft genome of the acidophilic iron oxidizer Acidithrix ferrooxidans strain Py-F3.</title>
        <authorList>
            <person name="Poehlein A."/>
            <person name="Eisen S."/>
            <person name="Schloemann M."/>
            <person name="Johnson B.D."/>
            <person name="Daniel R."/>
            <person name="Muehling M."/>
        </authorList>
    </citation>
    <scope>NUCLEOTIDE SEQUENCE [LARGE SCALE GENOMIC DNA]</scope>
    <source>
        <strain evidence="2 3">Py-F3</strain>
    </source>
</reference>
<organism evidence="2 3">
    <name type="scientific">Acidithrix ferrooxidans</name>
    <dbReference type="NCBI Taxonomy" id="1280514"/>
    <lineage>
        <taxon>Bacteria</taxon>
        <taxon>Bacillati</taxon>
        <taxon>Actinomycetota</taxon>
        <taxon>Acidimicrobiia</taxon>
        <taxon>Acidimicrobiales</taxon>
        <taxon>Acidimicrobiaceae</taxon>
        <taxon>Acidithrix</taxon>
    </lineage>
</organism>
<protein>
    <recommendedName>
        <fullName evidence="4">Zinc-finger domain-containing protein</fullName>
    </recommendedName>
</protein>
<dbReference type="EMBL" id="JXYS01000026">
    <property type="protein sequence ID" value="KJF18001.1"/>
    <property type="molecule type" value="Genomic_DNA"/>
</dbReference>
<keyword evidence="3" id="KW-1185">Reference proteome</keyword>
<keyword evidence="1" id="KW-0472">Membrane</keyword>